<reference evidence="1" key="1">
    <citation type="submission" date="2014-11" db="EMBL/GenBank/DDBJ databases">
        <authorList>
            <person name="Amaro Gonzalez C."/>
        </authorList>
    </citation>
    <scope>NUCLEOTIDE SEQUENCE</scope>
</reference>
<dbReference type="EMBL" id="GBXM01056118">
    <property type="protein sequence ID" value="JAH52459.1"/>
    <property type="molecule type" value="Transcribed_RNA"/>
</dbReference>
<dbReference type="AlphaFoldDB" id="A0A0E9TFL6"/>
<organism evidence="1">
    <name type="scientific">Anguilla anguilla</name>
    <name type="common">European freshwater eel</name>
    <name type="synonym">Muraena anguilla</name>
    <dbReference type="NCBI Taxonomy" id="7936"/>
    <lineage>
        <taxon>Eukaryota</taxon>
        <taxon>Metazoa</taxon>
        <taxon>Chordata</taxon>
        <taxon>Craniata</taxon>
        <taxon>Vertebrata</taxon>
        <taxon>Euteleostomi</taxon>
        <taxon>Actinopterygii</taxon>
        <taxon>Neopterygii</taxon>
        <taxon>Teleostei</taxon>
        <taxon>Anguilliformes</taxon>
        <taxon>Anguillidae</taxon>
        <taxon>Anguilla</taxon>
    </lineage>
</organism>
<reference evidence="1" key="2">
    <citation type="journal article" date="2015" name="Fish Shellfish Immunol.">
        <title>Early steps in the European eel (Anguilla anguilla)-Vibrio vulnificus interaction in the gills: Role of the RtxA13 toxin.</title>
        <authorList>
            <person name="Callol A."/>
            <person name="Pajuelo D."/>
            <person name="Ebbesson L."/>
            <person name="Teles M."/>
            <person name="MacKenzie S."/>
            <person name="Amaro C."/>
        </authorList>
    </citation>
    <scope>NUCLEOTIDE SEQUENCE</scope>
</reference>
<sequence length="16" mass="1989">MRLWWRTSDLQPCSPL</sequence>
<accession>A0A0E9TFL6</accession>
<protein>
    <submittedName>
        <fullName evidence="1">Uncharacterized protein</fullName>
    </submittedName>
</protein>
<proteinExistence type="predicted"/>
<name>A0A0E9TFL6_ANGAN</name>
<evidence type="ECO:0000313" key="1">
    <source>
        <dbReference type="EMBL" id="JAH52459.1"/>
    </source>
</evidence>